<reference evidence="1 2" key="1">
    <citation type="submission" date="2015-09" db="EMBL/GenBank/DDBJ databases">
        <title>Genome announcement of multiple Pseudomonas syringae strains.</title>
        <authorList>
            <person name="Thakur S."/>
            <person name="Wang P.W."/>
            <person name="Gong Y."/>
            <person name="Weir B.S."/>
            <person name="Guttman D.S."/>
        </authorList>
    </citation>
    <scope>NUCLEOTIDE SEQUENCE [LARGE SCALE GENOMIC DNA]</scope>
    <source>
        <strain evidence="1 2">ICMP2802</strain>
    </source>
</reference>
<dbReference type="AlphaFoldDB" id="A0A0P9I9C3"/>
<protein>
    <recommendedName>
        <fullName evidence="3">Competence protein J (ComJ)</fullName>
    </recommendedName>
</protein>
<comment type="caution">
    <text evidence="1">The sequence shown here is derived from an EMBL/GenBank/DDBJ whole genome shotgun (WGS) entry which is preliminary data.</text>
</comment>
<dbReference type="EMBL" id="LJPM01000218">
    <property type="protein sequence ID" value="KPW21567.1"/>
    <property type="molecule type" value="Genomic_DNA"/>
</dbReference>
<dbReference type="Proteomes" id="UP000050297">
    <property type="component" value="Unassembled WGS sequence"/>
</dbReference>
<evidence type="ECO:0000313" key="1">
    <source>
        <dbReference type="EMBL" id="KPW21567.1"/>
    </source>
</evidence>
<dbReference type="RefSeq" id="WP_003408186.1">
    <property type="nucleotide sequence ID" value="NZ_LGAR01000181.1"/>
</dbReference>
<name>A0A0P9I9C3_PSESX</name>
<gene>
    <name evidence="1" type="ORF">ALO91_01648</name>
</gene>
<dbReference type="InterPro" id="IPR038691">
    <property type="entry name" value="ComJ_sf"/>
</dbReference>
<sequence length="159" mass="18026">MANYNQVVDLLISHSQIQIRARAYDEASSQWGKLNIDQGAVIHKDYVIFDPLPDDAFGANISLTLDTKFNLDTQTQRCIVVPFFISKRNELEVASAAEKAKVVLDVEERQYALYYEVCEGDEIFYKFTFVPSNDEFEAKYLMDDPWGGVKGQTLVKGVA</sequence>
<accession>A0A0P9I9C3</accession>
<evidence type="ECO:0000313" key="2">
    <source>
        <dbReference type="Proteomes" id="UP000050297"/>
    </source>
</evidence>
<dbReference type="PATRIC" id="fig|199198.5.peg.2327"/>
<proteinExistence type="predicted"/>
<organism evidence="1 2">
    <name type="scientific">Pseudomonas syringae pv. aceris</name>
    <dbReference type="NCBI Taxonomy" id="199198"/>
    <lineage>
        <taxon>Bacteria</taxon>
        <taxon>Pseudomonadati</taxon>
        <taxon>Pseudomonadota</taxon>
        <taxon>Gammaproteobacteria</taxon>
        <taxon>Pseudomonadales</taxon>
        <taxon>Pseudomonadaceae</taxon>
        <taxon>Pseudomonas</taxon>
        <taxon>Pseudomonas syringae</taxon>
    </lineage>
</organism>
<dbReference type="InterPro" id="IPR020354">
    <property type="entry name" value="Competence_nuclease_inhibitor"/>
</dbReference>
<dbReference type="Pfam" id="PF11033">
    <property type="entry name" value="ComJ"/>
    <property type="match status" value="1"/>
</dbReference>
<dbReference type="Gene3D" id="2.60.34.30">
    <property type="entry name" value="Competence, DNA-entry nuclease inhibitor, ComJ"/>
    <property type="match status" value="1"/>
</dbReference>
<evidence type="ECO:0008006" key="3">
    <source>
        <dbReference type="Google" id="ProtNLM"/>
    </source>
</evidence>